<sequence length="325" mass="36876">MSWFLHKLAMMFGAEPRKPTAAEETEAAREMKRFKKTPAEVIKRKEIIAEEANLISGRHKWRNLRWASILGINALFILSFQFDVQLVEGALTASRFLGFHMADPNAALQVMLAFKEVMLNLVIGTVTVVFLWWLVGGRAFCSWACPYHLLAEWAEAIHLFLARRGWVKDHPFHRGMRLVLWVAFMALAFLTGYTVFEYINPVGIVSRALIYGPTFAVIWVIFLLGVEIFFSRRFWCRYVCPIGLTYGITGAIAPVQIKYDLSKCVHEGECRAVCLVPHVLEITKMGYAQDTTEFIGPDCTRCGLCVDACPQEALSFTLRGLDKIL</sequence>
<dbReference type="RefSeq" id="WP_068765824.1">
    <property type="nucleotide sequence ID" value="NZ_CP017781.1"/>
</dbReference>
<keyword evidence="5" id="KW-0249">Electron transport</keyword>
<keyword evidence="4" id="KW-0677">Repeat</keyword>
<name>A0A1D9MDJ5_9RHOB</name>
<dbReference type="GO" id="GO:0051539">
    <property type="term" value="F:4 iron, 4 sulfur cluster binding"/>
    <property type="evidence" value="ECO:0007669"/>
    <property type="project" value="UniProtKB-KW"/>
</dbReference>
<keyword evidence="8" id="KW-1133">Transmembrane helix</keyword>
<evidence type="ECO:0000313" key="10">
    <source>
        <dbReference type="EMBL" id="AOZ69937.1"/>
    </source>
</evidence>
<dbReference type="SUPFAM" id="SSF54862">
    <property type="entry name" value="4Fe-4S ferredoxins"/>
    <property type="match status" value="1"/>
</dbReference>
<evidence type="ECO:0000256" key="8">
    <source>
        <dbReference type="SAM" id="Phobius"/>
    </source>
</evidence>
<evidence type="ECO:0000256" key="5">
    <source>
        <dbReference type="ARBA" id="ARBA00022982"/>
    </source>
</evidence>
<feature type="domain" description="4Fe-4S ferredoxin-type" evidence="9">
    <location>
        <begin position="291"/>
        <end position="319"/>
    </location>
</feature>
<keyword evidence="1" id="KW-0813">Transport</keyword>
<evidence type="ECO:0000256" key="1">
    <source>
        <dbReference type="ARBA" id="ARBA00022448"/>
    </source>
</evidence>
<keyword evidence="8" id="KW-0812">Transmembrane</keyword>
<keyword evidence="6" id="KW-0408">Iron</keyword>
<dbReference type="NCBIfam" id="TIGR02163">
    <property type="entry name" value="napH"/>
    <property type="match status" value="1"/>
</dbReference>
<dbReference type="AlphaFoldDB" id="A0A1D9MDJ5"/>
<keyword evidence="3" id="KW-0479">Metal-binding</keyword>
<dbReference type="Pfam" id="PF12801">
    <property type="entry name" value="Fer4_5"/>
    <property type="match status" value="2"/>
</dbReference>
<dbReference type="STRING" id="1850250.LPB142_11880"/>
<dbReference type="PANTHER" id="PTHR30176">
    <property type="entry name" value="FERREDOXIN-TYPE PROTEIN NAPH"/>
    <property type="match status" value="1"/>
</dbReference>
<dbReference type="InterPro" id="IPR017900">
    <property type="entry name" value="4Fe4S_Fe_S_CS"/>
</dbReference>
<feature type="transmembrane region" description="Helical" evidence="8">
    <location>
        <begin position="64"/>
        <end position="82"/>
    </location>
</feature>
<proteinExistence type="predicted"/>
<dbReference type="PANTHER" id="PTHR30176:SF3">
    <property type="entry name" value="FERREDOXIN-TYPE PROTEIN NAPH"/>
    <property type="match status" value="1"/>
</dbReference>
<dbReference type="Proteomes" id="UP000176562">
    <property type="component" value="Chromosome"/>
</dbReference>
<evidence type="ECO:0000256" key="6">
    <source>
        <dbReference type="ARBA" id="ARBA00023004"/>
    </source>
</evidence>
<evidence type="ECO:0000256" key="3">
    <source>
        <dbReference type="ARBA" id="ARBA00022723"/>
    </source>
</evidence>
<dbReference type="GO" id="GO:0046872">
    <property type="term" value="F:metal ion binding"/>
    <property type="evidence" value="ECO:0007669"/>
    <property type="project" value="UniProtKB-KW"/>
</dbReference>
<evidence type="ECO:0000256" key="7">
    <source>
        <dbReference type="ARBA" id="ARBA00023014"/>
    </source>
</evidence>
<dbReference type="EMBL" id="CP017781">
    <property type="protein sequence ID" value="AOZ69937.1"/>
    <property type="molecule type" value="Genomic_DNA"/>
</dbReference>
<dbReference type="KEGG" id="rhp:LPB142_11880"/>
<gene>
    <name evidence="10" type="ORF">LPB142_11880</name>
</gene>
<keyword evidence="7" id="KW-0411">Iron-sulfur</keyword>
<dbReference type="InterPro" id="IPR017896">
    <property type="entry name" value="4Fe4S_Fe-S-bd"/>
</dbReference>
<dbReference type="InterPro" id="IPR011886">
    <property type="entry name" value="NapH_MauN"/>
</dbReference>
<reference evidence="10 11" key="1">
    <citation type="submission" date="2016-10" db="EMBL/GenBank/DDBJ databases">
        <title>Rhodobacter sp. LPB0142, isolated from sea water.</title>
        <authorList>
            <person name="Kim E."/>
            <person name="Yi H."/>
        </authorList>
    </citation>
    <scope>NUCLEOTIDE SEQUENCE [LARGE SCALE GENOMIC DNA]</scope>
    <source>
        <strain evidence="10 11">LPB0142</strain>
    </source>
</reference>
<dbReference type="PROSITE" id="PS00198">
    <property type="entry name" value="4FE4S_FER_1"/>
    <property type="match status" value="1"/>
</dbReference>
<dbReference type="PROSITE" id="PS51379">
    <property type="entry name" value="4FE4S_FER_2"/>
    <property type="match status" value="1"/>
</dbReference>
<dbReference type="Pfam" id="PF00037">
    <property type="entry name" value="Fer4"/>
    <property type="match status" value="1"/>
</dbReference>
<feature type="transmembrane region" description="Helical" evidence="8">
    <location>
        <begin position="117"/>
        <end position="135"/>
    </location>
</feature>
<evidence type="ECO:0000256" key="4">
    <source>
        <dbReference type="ARBA" id="ARBA00022737"/>
    </source>
</evidence>
<evidence type="ECO:0000256" key="2">
    <source>
        <dbReference type="ARBA" id="ARBA00022485"/>
    </source>
</evidence>
<keyword evidence="2" id="KW-0004">4Fe-4S</keyword>
<evidence type="ECO:0000313" key="11">
    <source>
        <dbReference type="Proteomes" id="UP000176562"/>
    </source>
</evidence>
<keyword evidence="11" id="KW-1185">Reference proteome</keyword>
<dbReference type="InterPro" id="IPR051684">
    <property type="entry name" value="Electron_Trans/Redox"/>
</dbReference>
<feature type="transmembrane region" description="Helical" evidence="8">
    <location>
        <begin position="208"/>
        <end position="230"/>
    </location>
</feature>
<evidence type="ECO:0000259" key="9">
    <source>
        <dbReference type="PROSITE" id="PS51379"/>
    </source>
</evidence>
<dbReference type="Gene3D" id="3.30.70.20">
    <property type="match status" value="1"/>
</dbReference>
<dbReference type="GO" id="GO:0005886">
    <property type="term" value="C:plasma membrane"/>
    <property type="evidence" value="ECO:0007669"/>
    <property type="project" value="TreeGrafter"/>
</dbReference>
<feature type="transmembrane region" description="Helical" evidence="8">
    <location>
        <begin position="178"/>
        <end position="196"/>
    </location>
</feature>
<organism evidence="10 11">
    <name type="scientific">Rhodobacter xanthinilyticus</name>
    <dbReference type="NCBI Taxonomy" id="1850250"/>
    <lineage>
        <taxon>Bacteria</taxon>
        <taxon>Pseudomonadati</taxon>
        <taxon>Pseudomonadota</taxon>
        <taxon>Alphaproteobacteria</taxon>
        <taxon>Rhodobacterales</taxon>
        <taxon>Rhodobacter group</taxon>
        <taxon>Rhodobacter</taxon>
    </lineage>
</organism>
<accession>A0A1D9MDJ5</accession>
<protein>
    <submittedName>
        <fullName evidence="10">Ferredoxin</fullName>
    </submittedName>
</protein>
<keyword evidence="8" id="KW-0472">Membrane</keyword>